<dbReference type="SUPFAM" id="SSF52821">
    <property type="entry name" value="Rhodanese/Cell cycle control phosphatase"/>
    <property type="match status" value="1"/>
</dbReference>
<dbReference type="SMART" id="SM00450">
    <property type="entry name" value="RHOD"/>
    <property type="match status" value="1"/>
</dbReference>
<evidence type="ECO:0000313" key="3">
    <source>
        <dbReference type="Proteomes" id="UP001319121"/>
    </source>
</evidence>
<feature type="domain" description="Rhodanese" evidence="1">
    <location>
        <begin position="56"/>
        <end position="162"/>
    </location>
</feature>
<organism evidence="2 3">
    <name type="scientific">Ferrigenium kumadai</name>
    <dbReference type="NCBI Taxonomy" id="1682490"/>
    <lineage>
        <taxon>Bacteria</taxon>
        <taxon>Pseudomonadati</taxon>
        <taxon>Pseudomonadota</taxon>
        <taxon>Betaproteobacteria</taxon>
        <taxon>Nitrosomonadales</taxon>
        <taxon>Gallionellaceae</taxon>
        <taxon>Ferrigenium</taxon>
    </lineage>
</organism>
<sequence length="163" mass="17532">MSVATRSSHHETHSAVHALHGFVAESVFAAAREIAQEDGLRYAGDVTPQEAWALFSSGAAKLVDVRTARELQRVGRVPEASHVEWLTGAGMSQNPHFIDELESAIGTDDVVLFLCRSGKRSVAAAEAATYAGFRHAFNVLEGFEGDGSPRQGWLNHGLPSVHD</sequence>
<keyword evidence="3" id="KW-1185">Reference proteome</keyword>
<name>A0AAN1T0J0_9PROT</name>
<evidence type="ECO:0000313" key="2">
    <source>
        <dbReference type="EMBL" id="BBJ00496.1"/>
    </source>
</evidence>
<evidence type="ECO:0000259" key="1">
    <source>
        <dbReference type="PROSITE" id="PS50206"/>
    </source>
</evidence>
<dbReference type="EMBL" id="AP019536">
    <property type="protein sequence ID" value="BBJ00496.1"/>
    <property type="molecule type" value="Genomic_DNA"/>
</dbReference>
<dbReference type="Pfam" id="PF00581">
    <property type="entry name" value="Rhodanese"/>
    <property type="match status" value="1"/>
</dbReference>
<dbReference type="InterPro" id="IPR001763">
    <property type="entry name" value="Rhodanese-like_dom"/>
</dbReference>
<dbReference type="InterPro" id="IPR036873">
    <property type="entry name" value="Rhodanese-like_dom_sf"/>
</dbReference>
<dbReference type="AlphaFoldDB" id="A0AAN1T0J0"/>
<proteinExistence type="predicted"/>
<gene>
    <name evidence="2" type="ORF">FGKAn22_21880</name>
</gene>
<reference evidence="2 3" key="1">
    <citation type="submission" date="2019-03" db="EMBL/GenBank/DDBJ databases">
        <title>Complete genome sequence of Ferrigenium kumadai strain An22, a microaerophilic iron-oxidizing bacterium isolated from a paddy field soil.</title>
        <authorList>
            <person name="Watanabe T."/>
            <person name="Asakawa S."/>
        </authorList>
    </citation>
    <scope>NUCLEOTIDE SEQUENCE [LARGE SCALE GENOMIC DNA]</scope>
    <source>
        <strain evidence="2 3">An22</strain>
    </source>
</reference>
<dbReference type="PANTHER" id="PTHR45431">
    <property type="entry name" value="RHODANESE-LIKE DOMAIN-CONTAINING PROTEIN 15, CHLOROPLASTIC"/>
    <property type="match status" value="1"/>
</dbReference>
<dbReference type="PROSITE" id="PS50206">
    <property type="entry name" value="RHODANESE_3"/>
    <property type="match status" value="1"/>
</dbReference>
<accession>A0AAN1T0J0</accession>
<dbReference type="KEGG" id="fku:FGKAn22_21880"/>
<dbReference type="Proteomes" id="UP001319121">
    <property type="component" value="Chromosome"/>
</dbReference>
<protein>
    <submittedName>
        <fullName evidence="2">Rhodanese</fullName>
    </submittedName>
</protein>
<dbReference type="InterPro" id="IPR052367">
    <property type="entry name" value="Thiosulfate_ST/Rhodanese-like"/>
</dbReference>
<dbReference type="RefSeq" id="WP_212785728.1">
    <property type="nucleotide sequence ID" value="NZ_AP019536.1"/>
</dbReference>
<dbReference type="PANTHER" id="PTHR45431:SF3">
    <property type="entry name" value="RHODANESE-LIKE DOMAIN-CONTAINING PROTEIN 15, CHLOROPLASTIC"/>
    <property type="match status" value="1"/>
</dbReference>
<dbReference type="Gene3D" id="3.40.250.10">
    <property type="entry name" value="Rhodanese-like domain"/>
    <property type="match status" value="1"/>
</dbReference>